<evidence type="ECO:0000256" key="1">
    <source>
        <dbReference type="ARBA" id="ARBA00004651"/>
    </source>
</evidence>
<name>A0A7S0AGJ9_9STRA</name>
<dbReference type="Pfam" id="PF00892">
    <property type="entry name" value="EamA"/>
    <property type="match status" value="1"/>
</dbReference>
<comment type="subcellular location">
    <subcellularLocation>
        <location evidence="1">Cell membrane</location>
        <topology evidence="1">Multi-pass membrane protein</topology>
    </subcellularLocation>
</comment>
<dbReference type="PANTHER" id="PTHR42920:SF5">
    <property type="entry name" value="EAMA DOMAIN-CONTAINING PROTEIN"/>
    <property type="match status" value="1"/>
</dbReference>
<protein>
    <recommendedName>
        <fullName evidence="6">EamA domain-containing protein</fullName>
    </recommendedName>
</protein>
<evidence type="ECO:0000313" key="7">
    <source>
        <dbReference type="EMBL" id="CAD8362589.1"/>
    </source>
</evidence>
<proteinExistence type="predicted"/>
<dbReference type="InterPro" id="IPR037185">
    <property type="entry name" value="EmrE-like"/>
</dbReference>
<evidence type="ECO:0000256" key="2">
    <source>
        <dbReference type="ARBA" id="ARBA00022475"/>
    </source>
</evidence>
<evidence type="ECO:0000259" key="6">
    <source>
        <dbReference type="Pfam" id="PF00892"/>
    </source>
</evidence>
<keyword evidence="2" id="KW-1003">Cell membrane</keyword>
<dbReference type="SUPFAM" id="SSF103481">
    <property type="entry name" value="Multidrug resistance efflux transporter EmrE"/>
    <property type="match status" value="1"/>
</dbReference>
<dbReference type="PANTHER" id="PTHR42920">
    <property type="entry name" value="OS03G0707200 PROTEIN-RELATED"/>
    <property type="match status" value="1"/>
</dbReference>
<evidence type="ECO:0000256" key="5">
    <source>
        <dbReference type="ARBA" id="ARBA00023136"/>
    </source>
</evidence>
<dbReference type="AlphaFoldDB" id="A0A7S0AGJ9"/>
<keyword evidence="4" id="KW-1133">Transmembrane helix</keyword>
<evidence type="ECO:0000256" key="3">
    <source>
        <dbReference type="ARBA" id="ARBA00022692"/>
    </source>
</evidence>
<accession>A0A7S0AGJ9</accession>
<keyword evidence="3" id="KW-0812">Transmembrane</keyword>
<gene>
    <name evidence="7" type="ORF">MPOL1434_LOCUS2003</name>
</gene>
<dbReference type="InterPro" id="IPR051258">
    <property type="entry name" value="Diverse_Substrate_Transporter"/>
</dbReference>
<sequence>MFILRLESASAAVPDSSALNAACLSVVTVGSFVWAIGETYTSSAIPDMNVVEACRITLSNVAYTVQKHPYALIYLGGVTTALANYVQTKAQKEISAERASIIYAMDPVYGAIFANVLLGEQLSSYGMVGAGIITVAAATNAFLDLGVKSNGESTSEPNQSPR</sequence>
<dbReference type="EMBL" id="HBEJ01003413">
    <property type="protein sequence ID" value="CAD8362589.1"/>
    <property type="molecule type" value="Transcribed_RNA"/>
</dbReference>
<evidence type="ECO:0000256" key="4">
    <source>
        <dbReference type="ARBA" id="ARBA00022989"/>
    </source>
</evidence>
<keyword evidence="5" id="KW-0472">Membrane</keyword>
<feature type="domain" description="EamA" evidence="6">
    <location>
        <begin position="70"/>
        <end position="138"/>
    </location>
</feature>
<dbReference type="InterPro" id="IPR000620">
    <property type="entry name" value="EamA_dom"/>
</dbReference>
<reference evidence="7" key="1">
    <citation type="submission" date="2021-01" db="EMBL/GenBank/DDBJ databases">
        <authorList>
            <person name="Corre E."/>
            <person name="Pelletier E."/>
            <person name="Niang G."/>
            <person name="Scheremetjew M."/>
            <person name="Finn R."/>
            <person name="Kale V."/>
            <person name="Holt S."/>
            <person name="Cochrane G."/>
            <person name="Meng A."/>
            <person name="Brown T."/>
            <person name="Cohen L."/>
        </authorList>
    </citation>
    <scope>NUCLEOTIDE SEQUENCE</scope>
    <source>
        <strain evidence="7">CCMP3303</strain>
    </source>
</reference>
<dbReference type="GO" id="GO:0005886">
    <property type="term" value="C:plasma membrane"/>
    <property type="evidence" value="ECO:0007669"/>
    <property type="project" value="UniProtKB-SubCell"/>
</dbReference>
<organism evidence="7">
    <name type="scientific">Minutocellus polymorphus</name>
    <dbReference type="NCBI Taxonomy" id="265543"/>
    <lineage>
        <taxon>Eukaryota</taxon>
        <taxon>Sar</taxon>
        <taxon>Stramenopiles</taxon>
        <taxon>Ochrophyta</taxon>
        <taxon>Bacillariophyta</taxon>
        <taxon>Mediophyceae</taxon>
        <taxon>Cymatosirophycidae</taxon>
        <taxon>Cymatosirales</taxon>
        <taxon>Cymatosiraceae</taxon>
        <taxon>Minutocellus</taxon>
    </lineage>
</organism>